<feature type="transmembrane region" description="Helical" evidence="1">
    <location>
        <begin position="87"/>
        <end position="106"/>
    </location>
</feature>
<feature type="transmembrane region" description="Helical" evidence="1">
    <location>
        <begin position="52"/>
        <end position="72"/>
    </location>
</feature>
<accession>A0ABM8AST7</accession>
<reference evidence="2" key="1">
    <citation type="submission" date="2022-08" db="EMBL/GenBank/DDBJ databases">
        <title>Genome Sequence of the sulphate-reducing bacterium, Pseudodesulfovibrio portus JCM14722.</title>
        <authorList>
            <person name="Kondo R."/>
            <person name="Kataoka T."/>
        </authorList>
    </citation>
    <scope>NUCLEOTIDE SEQUENCE</scope>
    <source>
        <strain evidence="2">JCM 14722</strain>
    </source>
</reference>
<feature type="transmembrane region" description="Helical" evidence="1">
    <location>
        <begin position="144"/>
        <end position="161"/>
    </location>
</feature>
<sequence>MSGGKPVDDGEKAGYPADMKWIYILFGLVAGMTMPVQAGVNLRLRESLGDPVFAAFVSFAVGAVVLGIYGFALRSAPSMAMVSSAPWWSWTGGMLGAFFVFAIIVLAGQLGATSSMAWLLAGQFLAALVLDHFGLVGYDVHQVSWPRVAGVVLLIVGAMLINKY</sequence>
<dbReference type="Pfam" id="PF04657">
    <property type="entry name" value="DMT_YdcZ"/>
    <property type="match status" value="1"/>
</dbReference>
<dbReference type="Proteomes" id="UP001061361">
    <property type="component" value="Chromosome"/>
</dbReference>
<organism evidence="2 3">
    <name type="scientific">Pseudodesulfovibrio portus</name>
    <dbReference type="NCBI Taxonomy" id="231439"/>
    <lineage>
        <taxon>Bacteria</taxon>
        <taxon>Pseudomonadati</taxon>
        <taxon>Thermodesulfobacteriota</taxon>
        <taxon>Desulfovibrionia</taxon>
        <taxon>Desulfovibrionales</taxon>
        <taxon>Desulfovibrionaceae</taxon>
    </lineage>
</organism>
<dbReference type="EMBL" id="AP026708">
    <property type="protein sequence ID" value="BDQ34393.1"/>
    <property type="molecule type" value="Genomic_DNA"/>
</dbReference>
<name>A0ABM8AST7_9BACT</name>
<evidence type="ECO:0000313" key="2">
    <source>
        <dbReference type="EMBL" id="BDQ34393.1"/>
    </source>
</evidence>
<evidence type="ECO:0000313" key="3">
    <source>
        <dbReference type="Proteomes" id="UP001061361"/>
    </source>
</evidence>
<dbReference type="PANTHER" id="PTHR34821">
    <property type="entry name" value="INNER MEMBRANE PROTEIN YDCZ"/>
    <property type="match status" value="1"/>
</dbReference>
<keyword evidence="1" id="KW-1133">Transmembrane helix</keyword>
<feature type="transmembrane region" description="Helical" evidence="1">
    <location>
        <begin position="118"/>
        <end position="138"/>
    </location>
</feature>
<proteinExistence type="predicted"/>
<dbReference type="PANTHER" id="PTHR34821:SF2">
    <property type="entry name" value="INNER MEMBRANE PROTEIN YDCZ"/>
    <property type="match status" value="1"/>
</dbReference>
<evidence type="ECO:0000256" key="1">
    <source>
        <dbReference type="SAM" id="Phobius"/>
    </source>
</evidence>
<dbReference type="InterPro" id="IPR006750">
    <property type="entry name" value="YdcZ"/>
</dbReference>
<feature type="transmembrane region" description="Helical" evidence="1">
    <location>
        <begin position="20"/>
        <end position="40"/>
    </location>
</feature>
<keyword evidence="1" id="KW-0472">Membrane</keyword>
<keyword evidence="1" id="KW-0812">Transmembrane</keyword>
<protein>
    <submittedName>
        <fullName evidence="2">Membrane protein</fullName>
    </submittedName>
</protein>
<keyword evidence="3" id="KW-1185">Reference proteome</keyword>
<gene>
    <name evidence="2" type="ORF">JCM14722_19350</name>
</gene>